<feature type="compositionally biased region" description="Polar residues" evidence="1">
    <location>
        <begin position="201"/>
        <end position="225"/>
    </location>
</feature>
<evidence type="ECO:0000313" key="4">
    <source>
        <dbReference type="Proteomes" id="UP000652761"/>
    </source>
</evidence>
<dbReference type="OrthoDB" id="515654at2759"/>
<evidence type="ECO:0000256" key="1">
    <source>
        <dbReference type="SAM" id="MobiDB-lite"/>
    </source>
</evidence>
<feature type="region of interest" description="Disordered" evidence="1">
    <location>
        <begin position="1"/>
        <end position="22"/>
    </location>
</feature>
<comment type="caution">
    <text evidence="3">The sequence shown here is derived from an EMBL/GenBank/DDBJ whole genome shotgun (WGS) entry which is preliminary data.</text>
</comment>
<dbReference type="AlphaFoldDB" id="A0A843V129"/>
<dbReference type="InterPro" id="IPR015940">
    <property type="entry name" value="UBA"/>
</dbReference>
<evidence type="ECO:0000313" key="3">
    <source>
        <dbReference type="EMBL" id="MQL86543.1"/>
    </source>
</evidence>
<feature type="region of interest" description="Disordered" evidence="1">
    <location>
        <begin position="114"/>
        <end position="274"/>
    </location>
</feature>
<protein>
    <recommendedName>
        <fullName evidence="2">UBA domain-containing protein</fullName>
    </recommendedName>
</protein>
<organism evidence="3 4">
    <name type="scientific">Colocasia esculenta</name>
    <name type="common">Wild taro</name>
    <name type="synonym">Arum esculentum</name>
    <dbReference type="NCBI Taxonomy" id="4460"/>
    <lineage>
        <taxon>Eukaryota</taxon>
        <taxon>Viridiplantae</taxon>
        <taxon>Streptophyta</taxon>
        <taxon>Embryophyta</taxon>
        <taxon>Tracheophyta</taxon>
        <taxon>Spermatophyta</taxon>
        <taxon>Magnoliopsida</taxon>
        <taxon>Liliopsida</taxon>
        <taxon>Araceae</taxon>
        <taxon>Aroideae</taxon>
        <taxon>Colocasieae</taxon>
        <taxon>Colocasia</taxon>
    </lineage>
</organism>
<dbReference type="Gene3D" id="1.10.8.10">
    <property type="entry name" value="DNA helicase RuvA subunit, C-terminal domain"/>
    <property type="match status" value="1"/>
</dbReference>
<feature type="region of interest" description="Disordered" evidence="1">
    <location>
        <begin position="459"/>
        <end position="496"/>
    </location>
</feature>
<dbReference type="InterPro" id="IPR009060">
    <property type="entry name" value="UBA-like_sf"/>
</dbReference>
<sequence length="785" mass="83977">ERERERDIGSGGFPSSPFDPHQSLHRLLLLPSFRRLPGKRSPILPRKTLNPPSRPVADLHHPRRRDRSPQIEPSHPPPSPFFLRIRDPVLLRSGCVSGLWEGYGRGWEVGFGSPPADQDSFSLGKKMSPAMKSKSRDKSSTKAVKEQQQQQKAPPKILTVPVNGGNSAYNPISGTFHSLETGPSAPSLAPQSNGRYPPTADDQSGSSSGGTPQYDSMSNHDSCSGESEDLKEKGTATTPTRVEAVPGSDTDKREKIRQKNEKKHQRQKERRAQELHERCSRCLMSRKLEALSQQLVAMGFPSDRATMALLVNGGRVEESVAWLFEGGEGEQSAANVDDRGNNLKIDIGDELAKMAELEVKFKCSKQEVERAIVACEGDVEKAAETLTMQKLEPAASSSKGELAGDVPVANGVNKVVSSTQNAITRTQVKAVSSVAPLQQKRDERDFNYTKAVATSAVSLDSGGNRNLQPLRRPQTKAEWTRPQEATMADKSWPNASSSSSVSYSLTSPLPVAVPPAKVEARYTVVGSEVKTHLQLQTGALREPVIVMQRPQSNARQSPPSTCVVGLNLPPAVTSGWYPNNGVSNLEMMKAAGGLGPNLHGVSLSTSSPSPTLQYRHSQYQPFTSSGSIDTATAGMGGRWNPGSSLGTAASSSSSSLAVPSSLGLFTGWGSSGSSGSSSPVDWSSTGSLMMQCDYASIDWSLDSTPMRPKLGSSSSKNDRLWATTFMGAKLARPGINGGVCIAGLQDGSGIAIDPPPSAGSHEWTSPFAGKDIFSLSRHFVTSPSL</sequence>
<feature type="domain" description="UBA" evidence="2">
    <location>
        <begin position="274"/>
        <end position="326"/>
    </location>
</feature>
<gene>
    <name evidence="3" type="ORF">Taro_019071</name>
</gene>
<dbReference type="SUPFAM" id="SSF46934">
    <property type="entry name" value="UBA-like"/>
    <property type="match status" value="1"/>
</dbReference>
<feature type="compositionally biased region" description="Basic and acidic residues" evidence="1">
    <location>
        <begin position="249"/>
        <end position="259"/>
    </location>
</feature>
<feature type="region of interest" description="Disordered" evidence="1">
    <location>
        <begin position="39"/>
        <end position="80"/>
    </location>
</feature>
<feature type="non-terminal residue" evidence="3">
    <location>
        <position position="785"/>
    </location>
</feature>
<reference evidence="3" key="1">
    <citation type="submission" date="2017-07" db="EMBL/GenBank/DDBJ databases">
        <title>Taro Niue Genome Assembly and Annotation.</title>
        <authorList>
            <person name="Atibalentja N."/>
            <person name="Keating K."/>
            <person name="Fields C.J."/>
        </authorList>
    </citation>
    <scope>NUCLEOTIDE SEQUENCE</scope>
    <source>
        <strain evidence="3">Niue_2</strain>
        <tissue evidence="3">Leaf</tissue>
    </source>
</reference>
<proteinExistence type="predicted"/>
<dbReference type="PROSITE" id="PS50030">
    <property type="entry name" value="UBA"/>
    <property type="match status" value="1"/>
</dbReference>
<feature type="compositionally biased region" description="Basic and acidic residues" evidence="1">
    <location>
        <begin position="134"/>
        <end position="145"/>
    </location>
</feature>
<dbReference type="EMBL" id="NMUH01000909">
    <property type="protein sequence ID" value="MQL86543.1"/>
    <property type="molecule type" value="Genomic_DNA"/>
</dbReference>
<dbReference type="Proteomes" id="UP000652761">
    <property type="component" value="Unassembled WGS sequence"/>
</dbReference>
<feature type="compositionally biased region" description="Polar residues" evidence="1">
    <location>
        <begin position="164"/>
        <end position="178"/>
    </location>
</feature>
<evidence type="ECO:0000259" key="2">
    <source>
        <dbReference type="PROSITE" id="PS50030"/>
    </source>
</evidence>
<dbReference type="PANTHER" id="PTHR35294:SF1">
    <property type="entry name" value="OS05G0409000 PROTEIN"/>
    <property type="match status" value="1"/>
</dbReference>
<keyword evidence="4" id="KW-1185">Reference proteome</keyword>
<accession>A0A843V129</accession>
<name>A0A843V129_COLES</name>
<feature type="compositionally biased region" description="Basic residues" evidence="1">
    <location>
        <begin position="260"/>
        <end position="269"/>
    </location>
</feature>
<dbReference type="PANTHER" id="PTHR35294">
    <property type="entry name" value="UBIQUITIN-ASSOCIATED/TRANSLATION ELONGATION FACTOR EF1B PROTEIN"/>
    <property type="match status" value="1"/>
</dbReference>